<dbReference type="PRINTS" id="PR00069">
    <property type="entry name" value="ALDKETRDTASE"/>
</dbReference>
<dbReference type="GO" id="GO:0016491">
    <property type="term" value="F:oxidoreductase activity"/>
    <property type="evidence" value="ECO:0007669"/>
    <property type="project" value="InterPro"/>
</dbReference>
<evidence type="ECO:0000313" key="3">
    <source>
        <dbReference type="Proteomes" id="UP000214747"/>
    </source>
</evidence>
<dbReference type="AlphaFoldDB" id="A0A225SZX7"/>
<evidence type="ECO:0000313" key="2">
    <source>
        <dbReference type="EMBL" id="OWY36834.1"/>
    </source>
</evidence>
<comment type="caution">
    <text evidence="2">The sequence shown here is derived from an EMBL/GenBank/DDBJ whole genome shotgun (WGS) entry which is preliminary data.</text>
</comment>
<dbReference type="Proteomes" id="UP000214747">
    <property type="component" value="Unassembled WGS sequence"/>
</dbReference>
<dbReference type="CDD" id="cd19086">
    <property type="entry name" value="AKR_AKR11C1"/>
    <property type="match status" value="1"/>
</dbReference>
<dbReference type="InterPro" id="IPR020471">
    <property type="entry name" value="AKR"/>
</dbReference>
<sequence length="329" mass="35926">MKSRRFGRTGAEVSEIGFGAWAIGGSWGDVSSQDAKAALHAALDAGVSFIDTADVYGDGRSEQLIAQVLKERGGARPFVATKAGRRLSPHVASGYNNKDNLTAFVDRSLKNLEVDCLDLVQLHCPPTEVYYQQEVFAHMDALVAAGKIAHYGVSVEKVEEALKAIEYPNVKSVQIIFNIFRQRPIGVFLQEAQRRDIAVIARVPLASGLLTGKMNAQTTFAADDHRQFNRHGEAFDVGETFSGVPYEVALAAVEKIRALLPPGVPMAQFALRWILMESGISTVIPGARNVAQAQSNSAASELPPITDEVMQALRELYLHDIAPYVHQRW</sequence>
<organism evidence="2 3">
    <name type="scientific">Herbaspirillum aquaticum</name>
    <dbReference type="NCBI Taxonomy" id="568783"/>
    <lineage>
        <taxon>Bacteria</taxon>
        <taxon>Pseudomonadati</taxon>
        <taxon>Pseudomonadota</taxon>
        <taxon>Betaproteobacteria</taxon>
        <taxon>Burkholderiales</taxon>
        <taxon>Oxalobacteraceae</taxon>
        <taxon>Herbaspirillum</taxon>
    </lineage>
</organism>
<dbReference type="PANTHER" id="PTHR43312:SF1">
    <property type="entry name" value="NADP-DEPENDENT OXIDOREDUCTASE DOMAIN-CONTAINING PROTEIN"/>
    <property type="match status" value="1"/>
</dbReference>
<dbReference type="InterPro" id="IPR023210">
    <property type="entry name" value="NADP_OxRdtase_dom"/>
</dbReference>
<protein>
    <submittedName>
        <fullName evidence="2">Aldo/keto reductase</fullName>
    </submittedName>
</protein>
<dbReference type="PANTHER" id="PTHR43312">
    <property type="entry name" value="D-THREO-ALDOSE 1-DEHYDROGENASE"/>
    <property type="match status" value="1"/>
</dbReference>
<proteinExistence type="predicted"/>
<feature type="domain" description="NADP-dependent oxidoreductase" evidence="1">
    <location>
        <begin position="15"/>
        <end position="317"/>
    </location>
</feature>
<dbReference type="InterPro" id="IPR036812">
    <property type="entry name" value="NAD(P)_OxRdtase_dom_sf"/>
</dbReference>
<reference evidence="2 3" key="1">
    <citation type="journal article" date="2010" name="Int. J. Syst. Evol. Microbiol.">
        <title>Reclassification of Herbaspirillum putei as a later heterotypic synonym of Herbaspirillum huttiense, with the description of H. huttiense subsp. huttiense subsp. nov. and H. huttiense subsp. putei subsp. nov., comb. nov., and description of Herbaspirillum aquaticum sp. nov.</title>
        <authorList>
            <person name="Dobritsa A.P."/>
            <person name="Reddy M.C."/>
            <person name="Samadpour M."/>
        </authorList>
    </citation>
    <scope>NUCLEOTIDE SEQUENCE [LARGE SCALE GENOMIC DNA]</scope>
    <source>
        <strain evidence="2 3">IEH 4430</strain>
    </source>
</reference>
<dbReference type="SUPFAM" id="SSF51430">
    <property type="entry name" value="NAD(P)-linked oxidoreductase"/>
    <property type="match status" value="1"/>
</dbReference>
<accession>A0A225SZX7</accession>
<name>A0A225SZX7_9BURK</name>
<evidence type="ECO:0000259" key="1">
    <source>
        <dbReference type="Pfam" id="PF00248"/>
    </source>
</evidence>
<dbReference type="InterPro" id="IPR053135">
    <property type="entry name" value="AKR2_Oxidoreductase"/>
</dbReference>
<gene>
    <name evidence="2" type="ORF">CEJ45_01720</name>
</gene>
<dbReference type="Pfam" id="PF00248">
    <property type="entry name" value="Aldo_ket_red"/>
    <property type="match status" value="1"/>
</dbReference>
<dbReference type="Gene3D" id="3.20.20.100">
    <property type="entry name" value="NADP-dependent oxidoreductase domain"/>
    <property type="match status" value="1"/>
</dbReference>
<keyword evidence="3" id="KW-1185">Reference proteome</keyword>
<dbReference type="RefSeq" id="WP_088753512.1">
    <property type="nucleotide sequence ID" value="NZ_NJGV01000001.1"/>
</dbReference>
<dbReference type="EMBL" id="NJGV01000001">
    <property type="protein sequence ID" value="OWY36834.1"/>
    <property type="molecule type" value="Genomic_DNA"/>
</dbReference>